<reference evidence="1" key="1">
    <citation type="submission" date="2022-07" db="EMBL/GenBank/DDBJ databases">
        <title>Phylogenomic reconstructions and comparative analyses of Kickxellomycotina fungi.</title>
        <authorList>
            <person name="Reynolds N.K."/>
            <person name="Stajich J.E."/>
            <person name="Barry K."/>
            <person name="Grigoriev I.V."/>
            <person name="Crous P."/>
            <person name="Smith M.E."/>
        </authorList>
    </citation>
    <scope>NUCLEOTIDE SEQUENCE</scope>
    <source>
        <strain evidence="1">NRRL 5244</strain>
    </source>
</reference>
<name>A0ACC1J4Z3_9FUNG</name>
<evidence type="ECO:0000313" key="2">
    <source>
        <dbReference type="Proteomes" id="UP001150603"/>
    </source>
</evidence>
<sequence length="122" mass="13546">MHNCAQQLPFGMPARAGEPSAFPPLMSSPPRMPSDTLCISTGGVSDIALLLSGATQLKTHTTGKPPYSYATLITYAIMHHPRKQMTLNEIYNWIMDKYPYFKTAGTGWKNSIRHNLSLSKTF</sequence>
<feature type="non-terminal residue" evidence="1">
    <location>
        <position position="122"/>
    </location>
</feature>
<accession>A0ACC1J4Z3</accession>
<gene>
    <name evidence="1" type="ORF">FBU59_004584</name>
</gene>
<dbReference type="EMBL" id="JANBPW010003326">
    <property type="protein sequence ID" value="KAJ1937995.1"/>
    <property type="molecule type" value="Genomic_DNA"/>
</dbReference>
<evidence type="ECO:0000313" key="1">
    <source>
        <dbReference type="EMBL" id="KAJ1937995.1"/>
    </source>
</evidence>
<protein>
    <submittedName>
        <fullName evidence="1">Uncharacterized protein</fullName>
    </submittedName>
</protein>
<proteinExistence type="predicted"/>
<organism evidence="1 2">
    <name type="scientific">Linderina macrospora</name>
    <dbReference type="NCBI Taxonomy" id="4868"/>
    <lineage>
        <taxon>Eukaryota</taxon>
        <taxon>Fungi</taxon>
        <taxon>Fungi incertae sedis</taxon>
        <taxon>Zoopagomycota</taxon>
        <taxon>Kickxellomycotina</taxon>
        <taxon>Kickxellomycetes</taxon>
        <taxon>Kickxellales</taxon>
        <taxon>Kickxellaceae</taxon>
        <taxon>Linderina</taxon>
    </lineage>
</organism>
<dbReference type="Proteomes" id="UP001150603">
    <property type="component" value="Unassembled WGS sequence"/>
</dbReference>
<comment type="caution">
    <text evidence="1">The sequence shown here is derived from an EMBL/GenBank/DDBJ whole genome shotgun (WGS) entry which is preliminary data.</text>
</comment>
<keyword evidence="2" id="KW-1185">Reference proteome</keyword>